<feature type="transmembrane region" description="Helical" evidence="1">
    <location>
        <begin position="111"/>
        <end position="135"/>
    </location>
</feature>
<protein>
    <submittedName>
        <fullName evidence="2">Uncharacterized protein</fullName>
    </submittedName>
</protein>
<keyword evidence="3" id="KW-1185">Reference proteome</keyword>
<accession>A0ABY8C4S7</accession>
<dbReference type="Proteomes" id="UP001220478">
    <property type="component" value="Chromosome"/>
</dbReference>
<dbReference type="EMBL" id="CP118868">
    <property type="protein sequence ID" value="WEG35698.1"/>
    <property type="molecule type" value="Genomic_DNA"/>
</dbReference>
<evidence type="ECO:0000256" key="1">
    <source>
        <dbReference type="SAM" id="Phobius"/>
    </source>
</evidence>
<feature type="transmembrane region" description="Helical" evidence="1">
    <location>
        <begin position="43"/>
        <end position="62"/>
    </location>
</feature>
<sequence>MDAFAKYNRSIVRVGRSTMVLGAVACLLPPLLMAVYFGFFPGWAAVIAGAISQISVSGAFYFSEPISYYPIVGTSGLYLSILSGNSVNMRIPAAATSIEASGFKTGTREGAIMGTIGMAISVYVGILFVFLATIMGQTIISNLPGNVQRILGLIIPALYGGIFGQFAMKSWKTAVWALGISLVMTKVVQFLPGNLSFVVTLTAVFSSIMIAKTQIAEIEKHS</sequence>
<gene>
    <name evidence="2" type="ORF">PYS61_00620</name>
</gene>
<keyword evidence="1" id="KW-0472">Membrane</keyword>
<feature type="transmembrane region" description="Helical" evidence="1">
    <location>
        <begin position="69"/>
        <end position="91"/>
    </location>
</feature>
<keyword evidence="1" id="KW-1133">Transmembrane helix</keyword>
<feature type="transmembrane region" description="Helical" evidence="1">
    <location>
        <begin position="147"/>
        <end position="167"/>
    </location>
</feature>
<proteinExistence type="predicted"/>
<feature type="transmembrane region" description="Helical" evidence="1">
    <location>
        <begin position="187"/>
        <end position="211"/>
    </location>
</feature>
<dbReference type="RefSeq" id="WP_315571814.1">
    <property type="nucleotide sequence ID" value="NZ_CP118868.1"/>
</dbReference>
<organism evidence="2 3">
    <name type="scientific">Amygdalobacter indicium</name>
    <dbReference type="NCBI Taxonomy" id="3029272"/>
    <lineage>
        <taxon>Bacteria</taxon>
        <taxon>Bacillati</taxon>
        <taxon>Bacillota</taxon>
        <taxon>Clostridia</taxon>
        <taxon>Eubacteriales</taxon>
        <taxon>Oscillospiraceae</taxon>
        <taxon>Amygdalobacter</taxon>
    </lineage>
</organism>
<reference evidence="2 3" key="1">
    <citation type="submission" date="2023-02" db="EMBL/GenBank/DDBJ databases">
        <title>Novel Oscillospiraceae bacterial genomes.</title>
        <authorList>
            <person name="Srinivasan S."/>
            <person name="Austin M.N."/>
            <person name="Fiedler T.L."/>
            <person name="Strenk S.M."/>
            <person name="Agnew K.J."/>
            <person name="Nagana Gowda G.A."/>
            <person name="Raftery D."/>
            <person name="Beamer M.A."/>
            <person name="Achilles S.L."/>
            <person name="Wiesenfeld H.C."/>
            <person name="Fredricks D.N."/>
            <person name="Hillier S.L."/>
        </authorList>
    </citation>
    <scope>NUCLEOTIDE SEQUENCE [LARGE SCALE GENOMIC DNA]</scope>
    <source>
        <strain evidence="2 3">CHIC02 1186E3-8</strain>
    </source>
</reference>
<evidence type="ECO:0000313" key="3">
    <source>
        <dbReference type="Proteomes" id="UP001220478"/>
    </source>
</evidence>
<keyword evidence="1" id="KW-0812">Transmembrane</keyword>
<evidence type="ECO:0000313" key="2">
    <source>
        <dbReference type="EMBL" id="WEG35698.1"/>
    </source>
</evidence>
<name>A0ABY8C4S7_9FIRM</name>
<feature type="transmembrane region" description="Helical" evidence="1">
    <location>
        <begin position="20"/>
        <end position="37"/>
    </location>
</feature>